<evidence type="ECO:0008006" key="4">
    <source>
        <dbReference type="Google" id="ProtNLM"/>
    </source>
</evidence>
<dbReference type="VEuPathDB" id="TriTrypDB:ADEAN_000135300"/>
<proteinExistence type="predicted"/>
<feature type="compositionally biased region" description="Acidic residues" evidence="1">
    <location>
        <begin position="24"/>
        <end position="33"/>
    </location>
</feature>
<evidence type="ECO:0000313" key="3">
    <source>
        <dbReference type="Proteomes" id="UP000515908"/>
    </source>
</evidence>
<dbReference type="Gene3D" id="3.30.70.330">
    <property type="match status" value="1"/>
</dbReference>
<dbReference type="GO" id="GO:0003676">
    <property type="term" value="F:nucleic acid binding"/>
    <property type="evidence" value="ECO:0007669"/>
    <property type="project" value="InterPro"/>
</dbReference>
<name>A0A7G2C2M8_9TRYP</name>
<feature type="compositionally biased region" description="Low complexity" evidence="1">
    <location>
        <begin position="327"/>
        <end position="338"/>
    </location>
</feature>
<dbReference type="SUPFAM" id="SSF54928">
    <property type="entry name" value="RNA-binding domain, RBD"/>
    <property type="match status" value="1"/>
</dbReference>
<dbReference type="CDD" id="cd00590">
    <property type="entry name" value="RRM_SF"/>
    <property type="match status" value="1"/>
</dbReference>
<dbReference type="Proteomes" id="UP000515908">
    <property type="component" value="Chromosome 02"/>
</dbReference>
<sequence length="338" mass="37798">MEDSPHDFQLEDVIFHYTDALFEGEGEEEETDTQSEGTPDGVVSAPHPLGWVVQAAKGGSTRHSEVTHQSTELPAYWQENLMHRTVFLRGISLYSSQHHYRQYLDQFGTVLRVRVCVPEALKRALWEEKKNGRRNEPAKGKRETQFCYSFVEYADLESAARCLHATDGISNRFDGSLPSRPTAPHHKVACSFPRQPITGTMEIDAVFRLRDRRRSGKKGTTTGGKPLSSVVVVRECLFGAVDPKYTLKDFITNEHVQHRLPLLKHKHPIRTAHRRLSCERKTRMSCYPPTARVGVMGRTAVVAVSVGTGRPAKRGNCRTAVPPSPPAAAAVVPTQPLR</sequence>
<dbReference type="EMBL" id="LR877146">
    <property type="protein sequence ID" value="CAD2213909.1"/>
    <property type="molecule type" value="Genomic_DNA"/>
</dbReference>
<keyword evidence="3" id="KW-1185">Reference proteome</keyword>
<dbReference type="InterPro" id="IPR012677">
    <property type="entry name" value="Nucleotide-bd_a/b_plait_sf"/>
</dbReference>
<organism evidence="2 3">
    <name type="scientific">Angomonas deanei</name>
    <dbReference type="NCBI Taxonomy" id="59799"/>
    <lineage>
        <taxon>Eukaryota</taxon>
        <taxon>Discoba</taxon>
        <taxon>Euglenozoa</taxon>
        <taxon>Kinetoplastea</taxon>
        <taxon>Metakinetoplastina</taxon>
        <taxon>Trypanosomatida</taxon>
        <taxon>Trypanosomatidae</taxon>
        <taxon>Strigomonadinae</taxon>
        <taxon>Angomonas</taxon>
    </lineage>
</organism>
<accession>A0A7G2C2M8</accession>
<dbReference type="AlphaFoldDB" id="A0A7G2C2M8"/>
<reference evidence="2 3" key="1">
    <citation type="submission" date="2020-08" db="EMBL/GenBank/DDBJ databases">
        <authorList>
            <person name="Newling K."/>
            <person name="Davey J."/>
            <person name="Forrester S."/>
        </authorList>
    </citation>
    <scope>NUCLEOTIDE SEQUENCE [LARGE SCALE GENOMIC DNA]</scope>
    <source>
        <strain evidence="3">Crithidia deanei Carvalho (ATCC PRA-265)</strain>
    </source>
</reference>
<feature type="region of interest" description="Disordered" evidence="1">
    <location>
        <begin position="312"/>
        <end position="338"/>
    </location>
</feature>
<dbReference type="InterPro" id="IPR035979">
    <property type="entry name" value="RBD_domain_sf"/>
</dbReference>
<gene>
    <name evidence="2" type="ORF">ADEAN_000135300</name>
</gene>
<feature type="region of interest" description="Disordered" evidence="1">
    <location>
        <begin position="24"/>
        <end position="46"/>
    </location>
</feature>
<evidence type="ECO:0000313" key="2">
    <source>
        <dbReference type="EMBL" id="CAD2213909.1"/>
    </source>
</evidence>
<evidence type="ECO:0000256" key="1">
    <source>
        <dbReference type="SAM" id="MobiDB-lite"/>
    </source>
</evidence>
<protein>
    <recommendedName>
        <fullName evidence="4">RNA recognition motif. (A.k.a. RRM, RBD, or RNP domain)</fullName>
    </recommendedName>
</protein>